<name>A0ABN2KCZ7_9MICO</name>
<dbReference type="RefSeq" id="WP_232498604.1">
    <property type="nucleotide sequence ID" value="NZ_BAAANH010000001.1"/>
</dbReference>
<organism evidence="1 2">
    <name type="scientific">Agromyces humatus</name>
    <dbReference type="NCBI Taxonomy" id="279573"/>
    <lineage>
        <taxon>Bacteria</taxon>
        <taxon>Bacillati</taxon>
        <taxon>Actinomycetota</taxon>
        <taxon>Actinomycetes</taxon>
        <taxon>Micrococcales</taxon>
        <taxon>Microbacteriaceae</taxon>
        <taxon>Agromyces</taxon>
    </lineage>
</organism>
<dbReference type="EMBL" id="BAAANH010000001">
    <property type="protein sequence ID" value="GAA1753280.1"/>
    <property type="molecule type" value="Genomic_DNA"/>
</dbReference>
<dbReference type="InterPro" id="IPR032675">
    <property type="entry name" value="LRR_dom_sf"/>
</dbReference>
<reference evidence="1 2" key="1">
    <citation type="journal article" date="2019" name="Int. J. Syst. Evol. Microbiol.">
        <title>The Global Catalogue of Microorganisms (GCM) 10K type strain sequencing project: providing services to taxonomists for standard genome sequencing and annotation.</title>
        <authorList>
            <consortium name="The Broad Institute Genomics Platform"/>
            <consortium name="The Broad Institute Genome Sequencing Center for Infectious Disease"/>
            <person name="Wu L."/>
            <person name="Ma J."/>
        </authorList>
    </citation>
    <scope>NUCLEOTIDE SEQUENCE [LARGE SCALE GENOMIC DNA]</scope>
    <source>
        <strain evidence="1 2">JCM 14319</strain>
    </source>
</reference>
<keyword evidence="2" id="KW-1185">Reference proteome</keyword>
<comment type="caution">
    <text evidence="1">The sequence shown here is derived from an EMBL/GenBank/DDBJ whole genome shotgun (WGS) entry which is preliminary data.</text>
</comment>
<gene>
    <name evidence="1" type="ORF">GCM10009747_08820</name>
</gene>
<evidence type="ECO:0008006" key="3">
    <source>
        <dbReference type="Google" id="ProtNLM"/>
    </source>
</evidence>
<proteinExistence type="predicted"/>
<dbReference type="Proteomes" id="UP001500506">
    <property type="component" value="Unassembled WGS sequence"/>
</dbReference>
<dbReference type="SUPFAM" id="SSF52058">
    <property type="entry name" value="L domain-like"/>
    <property type="match status" value="1"/>
</dbReference>
<protein>
    <recommendedName>
        <fullName evidence="3">Leucine-rich repeat domain-containing protein</fullName>
    </recommendedName>
</protein>
<accession>A0ABN2KCZ7</accession>
<evidence type="ECO:0000313" key="2">
    <source>
        <dbReference type="Proteomes" id="UP001500506"/>
    </source>
</evidence>
<evidence type="ECO:0000313" key="1">
    <source>
        <dbReference type="EMBL" id="GAA1753280.1"/>
    </source>
</evidence>
<sequence length="207" mass="23518">MPMKVEIRGDRSLDFPALDHSDEITHARIVGCRFARWDAISQLEHLTSLEVYDWLASSFDALRPLGELEQLRIHHMPHVTSLNALTSLRSLRRLILETLPGWDGSKVTQVDSLEPLRTLALEEINMFGVRPASNDVDDLLAIPTLKRARLSKFAAREIKRINAVIPNEWVVWQEPSWVIVEEVATSTGSRSQRVVVWSRPAEANEIP</sequence>
<dbReference type="Gene3D" id="3.80.10.10">
    <property type="entry name" value="Ribonuclease Inhibitor"/>
    <property type="match status" value="1"/>
</dbReference>